<reference evidence="8 9" key="1">
    <citation type="submission" date="2019-03" db="EMBL/GenBank/DDBJ databases">
        <title>First draft genome of Liparis tanakae, snailfish: a comprehensive survey of snailfish specific genes.</title>
        <authorList>
            <person name="Kim W."/>
            <person name="Song I."/>
            <person name="Jeong J.-H."/>
            <person name="Kim D."/>
            <person name="Kim S."/>
            <person name="Ryu S."/>
            <person name="Song J.Y."/>
            <person name="Lee S.K."/>
        </authorList>
    </citation>
    <scope>NUCLEOTIDE SEQUENCE [LARGE SCALE GENOMIC DNA]</scope>
    <source>
        <tissue evidence="8">Muscle</tissue>
    </source>
</reference>
<dbReference type="AlphaFoldDB" id="A0A4Z2GHA4"/>
<comment type="caution">
    <text evidence="8">The sequence shown here is derived from an EMBL/GenBank/DDBJ whole genome shotgun (WGS) entry which is preliminary data.</text>
</comment>
<name>A0A4Z2GHA4_9TELE</name>
<dbReference type="GO" id="GO:0005581">
    <property type="term" value="C:collagen trimer"/>
    <property type="evidence" value="ECO:0007669"/>
    <property type="project" value="UniProtKB-KW"/>
</dbReference>
<keyword evidence="2" id="KW-0964">Secreted</keyword>
<dbReference type="OrthoDB" id="9837521at2759"/>
<evidence type="ECO:0000256" key="1">
    <source>
        <dbReference type="ARBA" id="ARBA00004498"/>
    </source>
</evidence>
<accession>A0A4Z2GHA4</accession>
<feature type="signal peptide" evidence="6">
    <location>
        <begin position="1"/>
        <end position="32"/>
    </location>
</feature>
<evidence type="ECO:0000313" key="9">
    <source>
        <dbReference type="Proteomes" id="UP000314294"/>
    </source>
</evidence>
<dbReference type="GO" id="GO:0005576">
    <property type="term" value="C:extracellular region"/>
    <property type="evidence" value="ECO:0007669"/>
    <property type="project" value="UniProtKB-SubCell"/>
</dbReference>
<dbReference type="PANTHER" id="PTHR15427:SF23">
    <property type="entry name" value="EMI DOMAIN-CONTAINING PROTEIN 1"/>
    <property type="match status" value="1"/>
</dbReference>
<comment type="subcellular location">
    <subcellularLocation>
        <location evidence="1">Secreted</location>
        <location evidence="1">Extracellular space</location>
        <location evidence="1">Extracellular matrix</location>
    </subcellularLocation>
</comment>
<protein>
    <submittedName>
        <fullName evidence="8">Collagen alpha-1(XXVI) chain</fullName>
    </submittedName>
</protein>
<keyword evidence="3" id="KW-0272">Extracellular matrix</keyword>
<evidence type="ECO:0000313" key="8">
    <source>
        <dbReference type="EMBL" id="TNN52938.1"/>
    </source>
</evidence>
<evidence type="ECO:0000256" key="4">
    <source>
        <dbReference type="ARBA" id="ARBA00022729"/>
    </source>
</evidence>
<evidence type="ECO:0000256" key="2">
    <source>
        <dbReference type="ARBA" id="ARBA00022525"/>
    </source>
</evidence>
<evidence type="ECO:0000256" key="6">
    <source>
        <dbReference type="SAM" id="SignalP"/>
    </source>
</evidence>
<feature type="domain" description="EMI" evidence="7">
    <location>
        <begin position="58"/>
        <end position="131"/>
    </location>
</feature>
<evidence type="ECO:0000259" key="7">
    <source>
        <dbReference type="PROSITE" id="PS51041"/>
    </source>
</evidence>
<dbReference type="Proteomes" id="UP000314294">
    <property type="component" value="Unassembled WGS sequence"/>
</dbReference>
<dbReference type="EMBL" id="SRLO01000532">
    <property type="protein sequence ID" value="TNN52938.1"/>
    <property type="molecule type" value="Genomic_DNA"/>
</dbReference>
<keyword evidence="5" id="KW-1015">Disulfide bond</keyword>
<evidence type="ECO:0000256" key="3">
    <source>
        <dbReference type="ARBA" id="ARBA00022530"/>
    </source>
</evidence>
<dbReference type="PANTHER" id="PTHR15427">
    <property type="entry name" value="EMILIN ELASTIN MICROFIBRIL INTERFACE-LOCATED PROTEIN ELASTIN MICROFIBRIL INTERFACER"/>
    <property type="match status" value="1"/>
</dbReference>
<dbReference type="Pfam" id="PF07546">
    <property type="entry name" value="EMI"/>
    <property type="match status" value="1"/>
</dbReference>
<proteinExistence type="predicted"/>
<dbReference type="InterPro" id="IPR011489">
    <property type="entry name" value="EMI_domain"/>
</dbReference>
<keyword evidence="4 6" id="KW-0732">Signal</keyword>
<keyword evidence="9" id="KW-1185">Reference proteome</keyword>
<organism evidence="8 9">
    <name type="scientific">Liparis tanakae</name>
    <name type="common">Tanaka's snailfish</name>
    <dbReference type="NCBI Taxonomy" id="230148"/>
    <lineage>
        <taxon>Eukaryota</taxon>
        <taxon>Metazoa</taxon>
        <taxon>Chordata</taxon>
        <taxon>Craniata</taxon>
        <taxon>Vertebrata</taxon>
        <taxon>Euteleostomi</taxon>
        <taxon>Actinopterygii</taxon>
        <taxon>Neopterygii</taxon>
        <taxon>Teleostei</taxon>
        <taxon>Neoteleostei</taxon>
        <taxon>Acanthomorphata</taxon>
        <taxon>Eupercaria</taxon>
        <taxon>Perciformes</taxon>
        <taxon>Cottioidei</taxon>
        <taxon>Cottales</taxon>
        <taxon>Liparidae</taxon>
        <taxon>Liparis</taxon>
    </lineage>
</organism>
<keyword evidence="8" id="KW-0176">Collagen</keyword>
<feature type="chain" id="PRO_5021450824" evidence="6">
    <location>
        <begin position="33"/>
        <end position="176"/>
    </location>
</feature>
<dbReference type="InterPro" id="IPR050392">
    <property type="entry name" value="Collagen/C1q_domain"/>
</dbReference>
<gene>
    <name evidence="8" type="primary">Col26a1</name>
    <name evidence="8" type="ORF">EYF80_036876</name>
</gene>
<sequence length="176" mass="19511">MGPRQRESVSALCSRSLLWTVLILWLSTLVDGTWKTGLYKTYSSGAQTAASLTSVYQKRNWCPHTASKTVTCQVHNGTVLQRVYQTCRWPQGCTGGSYRTVVRPSYKVVYRTVTSLEWKCCPGFSGAACEEDGYEHWTTQKPRATPDPQGQSASRQISTMSTAAGLWGCINVQESI</sequence>
<evidence type="ECO:0000256" key="5">
    <source>
        <dbReference type="ARBA" id="ARBA00023157"/>
    </source>
</evidence>
<dbReference type="PROSITE" id="PS51041">
    <property type="entry name" value="EMI"/>
    <property type="match status" value="1"/>
</dbReference>